<protein>
    <submittedName>
        <fullName evidence="1">Uncharacterized protein</fullName>
    </submittedName>
</protein>
<evidence type="ECO:0000313" key="1">
    <source>
        <dbReference type="EMBL" id="KKL77041.1"/>
    </source>
</evidence>
<dbReference type="EMBL" id="LAZR01023870">
    <property type="protein sequence ID" value="KKL77041.1"/>
    <property type="molecule type" value="Genomic_DNA"/>
</dbReference>
<dbReference type="AlphaFoldDB" id="A0A0F9FF38"/>
<reference evidence="1" key="1">
    <citation type="journal article" date="2015" name="Nature">
        <title>Complex archaea that bridge the gap between prokaryotes and eukaryotes.</title>
        <authorList>
            <person name="Spang A."/>
            <person name="Saw J.H."/>
            <person name="Jorgensen S.L."/>
            <person name="Zaremba-Niedzwiedzka K."/>
            <person name="Martijn J."/>
            <person name="Lind A.E."/>
            <person name="van Eijk R."/>
            <person name="Schleper C."/>
            <person name="Guy L."/>
            <person name="Ettema T.J."/>
        </authorList>
    </citation>
    <scope>NUCLEOTIDE SEQUENCE</scope>
</reference>
<accession>A0A0F9FF38</accession>
<sequence length="103" mass="12209">MSKLPPPLTEAQRHLLMDIHLFRGIIHFRESRIHPPLWGYYLVKYYKEKDPYSVPRNRRTVESLIHKGALIPELSDKEFAVQLALGTVNCRVYRLPRRICQQV</sequence>
<comment type="caution">
    <text evidence="1">The sequence shown here is derived from an EMBL/GenBank/DDBJ whole genome shotgun (WGS) entry which is preliminary data.</text>
</comment>
<name>A0A0F9FF38_9ZZZZ</name>
<proteinExistence type="predicted"/>
<gene>
    <name evidence="1" type="ORF">LCGC14_2038830</name>
</gene>
<organism evidence="1">
    <name type="scientific">marine sediment metagenome</name>
    <dbReference type="NCBI Taxonomy" id="412755"/>
    <lineage>
        <taxon>unclassified sequences</taxon>
        <taxon>metagenomes</taxon>
        <taxon>ecological metagenomes</taxon>
    </lineage>
</organism>